<evidence type="ECO:0000256" key="7">
    <source>
        <dbReference type="SAM" id="Phobius"/>
    </source>
</evidence>
<accession>A0A316YNT2</accession>
<feature type="transmembrane region" description="Helical" evidence="7">
    <location>
        <begin position="349"/>
        <end position="377"/>
    </location>
</feature>
<dbReference type="RefSeq" id="XP_025377884.1">
    <property type="nucleotide sequence ID" value="XM_025521787.1"/>
</dbReference>
<protein>
    <submittedName>
        <fullName evidence="8">Amino acid permease-like protein</fullName>
    </submittedName>
</protein>
<keyword evidence="9" id="KW-1185">Reference proteome</keyword>
<keyword evidence="4 7" id="KW-1133">Transmembrane helix</keyword>
<dbReference type="PANTHER" id="PTHR45649">
    <property type="entry name" value="AMINO-ACID PERMEASE BAT1"/>
    <property type="match status" value="1"/>
</dbReference>
<dbReference type="PIRSF" id="PIRSF006060">
    <property type="entry name" value="AA_transporter"/>
    <property type="match status" value="1"/>
</dbReference>
<keyword evidence="3 7" id="KW-0812">Transmembrane</keyword>
<sequence length="542" mass="57893">MASSHSDDREKGLSSPAKLASGAPLEATVSYNHNPSAGGKEEQVLSSLGYESELRRNLSLWTVLGLGAAIIAAPFGLSTSASFALTNGGRTSYVWGWVLLSLISLALAASLGEICSVYPTSGGVYVWTAHLAPRRSAKISSFVVGWISVVANLTLCLSIAFGEAQLIMAAISVFRNDEWAPEAWHIILTFWAIMALCALINAWGVRAKLLEPINTLSIYWTLASAVIICIVVLVMSDDRRSAREVFAQWQNASGWSDGWSFFVGLLTPAYVLTGYGTISYLCEEVKQPEVAVPRAMLGSVIAASFTGFLFLIPMSFVFPADLSLILEATAGQPIPVALSRATRSAGGGFGLLFLILGVGMFASVGSLTVALRSVWAFSRDGGLPLSSIWKKVDRVHQLPLNSLIITTVIISLLGLIYLGASAAFNAFTGSCTILLGLSYVYPVACSLAGGRRLVKHASWSLGRFGYLINIIALIWVVFSVVLFCFPTTAQVDAAGMNYASVVVVFFAAFAALYYVVWARRSYTGPSLATEGHKEEDTAAGGW</sequence>
<proteinExistence type="predicted"/>
<feature type="transmembrane region" description="Helical" evidence="7">
    <location>
        <begin position="139"/>
        <end position="171"/>
    </location>
</feature>
<feature type="transmembrane region" description="Helical" evidence="7">
    <location>
        <begin position="259"/>
        <end position="282"/>
    </location>
</feature>
<feature type="transmembrane region" description="Helical" evidence="7">
    <location>
        <begin position="216"/>
        <end position="236"/>
    </location>
</feature>
<evidence type="ECO:0000256" key="1">
    <source>
        <dbReference type="ARBA" id="ARBA00004141"/>
    </source>
</evidence>
<dbReference type="GO" id="GO:0022857">
    <property type="term" value="F:transmembrane transporter activity"/>
    <property type="evidence" value="ECO:0007669"/>
    <property type="project" value="InterPro"/>
</dbReference>
<comment type="subcellular location">
    <subcellularLocation>
        <location evidence="1">Membrane</location>
        <topology evidence="1">Multi-pass membrane protein</topology>
    </subcellularLocation>
</comment>
<gene>
    <name evidence="8" type="ORF">FA10DRAFT_267133</name>
</gene>
<feature type="transmembrane region" description="Helical" evidence="7">
    <location>
        <begin position="183"/>
        <end position="204"/>
    </location>
</feature>
<dbReference type="Gene3D" id="1.20.1740.10">
    <property type="entry name" value="Amino acid/polyamine transporter I"/>
    <property type="match status" value="1"/>
</dbReference>
<dbReference type="EMBL" id="KZ819636">
    <property type="protein sequence ID" value="PWN90686.1"/>
    <property type="molecule type" value="Genomic_DNA"/>
</dbReference>
<evidence type="ECO:0000313" key="9">
    <source>
        <dbReference type="Proteomes" id="UP000245768"/>
    </source>
</evidence>
<dbReference type="AlphaFoldDB" id="A0A316YNT2"/>
<dbReference type="Pfam" id="PF13520">
    <property type="entry name" value="AA_permease_2"/>
    <property type="match status" value="1"/>
</dbReference>
<dbReference type="PANTHER" id="PTHR45649:SF3">
    <property type="entry name" value="POLYAMINE TRANSPORTER TPO5"/>
    <property type="match status" value="1"/>
</dbReference>
<dbReference type="GeneID" id="37043703"/>
<evidence type="ECO:0000256" key="6">
    <source>
        <dbReference type="SAM" id="MobiDB-lite"/>
    </source>
</evidence>
<dbReference type="Proteomes" id="UP000245768">
    <property type="component" value="Unassembled WGS sequence"/>
</dbReference>
<feature type="transmembrane region" description="Helical" evidence="7">
    <location>
        <begin position="294"/>
        <end position="318"/>
    </location>
</feature>
<feature type="transmembrane region" description="Helical" evidence="7">
    <location>
        <begin position="398"/>
        <end position="420"/>
    </location>
</feature>
<feature type="transmembrane region" description="Helical" evidence="7">
    <location>
        <begin position="495"/>
        <end position="516"/>
    </location>
</feature>
<evidence type="ECO:0000256" key="4">
    <source>
        <dbReference type="ARBA" id="ARBA00022989"/>
    </source>
</evidence>
<keyword evidence="2" id="KW-0813">Transport</keyword>
<dbReference type="GO" id="GO:0016020">
    <property type="term" value="C:membrane"/>
    <property type="evidence" value="ECO:0007669"/>
    <property type="project" value="UniProtKB-SubCell"/>
</dbReference>
<dbReference type="InParanoid" id="A0A316YNT2"/>
<keyword evidence="5 7" id="KW-0472">Membrane</keyword>
<feature type="transmembrane region" description="Helical" evidence="7">
    <location>
        <begin position="466"/>
        <end position="489"/>
    </location>
</feature>
<evidence type="ECO:0000313" key="8">
    <source>
        <dbReference type="EMBL" id="PWN90686.1"/>
    </source>
</evidence>
<evidence type="ECO:0000256" key="2">
    <source>
        <dbReference type="ARBA" id="ARBA00022448"/>
    </source>
</evidence>
<name>A0A316YNT2_9BASI</name>
<dbReference type="OrthoDB" id="3900342at2759"/>
<reference evidence="8 9" key="1">
    <citation type="journal article" date="2018" name="Mol. Biol. Evol.">
        <title>Broad Genomic Sampling Reveals a Smut Pathogenic Ancestry of the Fungal Clade Ustilaginomycotina.</title>
        <authorList>
            <person name="Kijpornyongpan T."/>
            <person name="Mondo S.J."/>
            <person name="Barry K."/>
            <person name="Sandor L."/>
            <person name="Lee J."/>
            <person name="Lipzen A."/>
            <person name="Pangilinan J."/>
            <person name="LaButti K."/>
            <person name="Hainaut M."/>
            <person name="Henrissat B."/>
            <person name="Grigoriev I.V."/>
            <person name="Spatafora J.W."/>
            <person name="Aime M.C."/>
        </authorList>
    </citation>
    <scope>NUCLEOTIDE SEQUENCE [LARGE SCALE GENOMIC DNA]</scope>
    <source>
        <strain evidence="8 9">MCA 4198</strain>
    </source>
</reference>
<evidence type="ECO:0000256" key="3">
    <source>
        <dbReference type="ARBA" id="ARBA00022692"/>
    </source>
</evidence>
<feature type="compositionally biased region" description="Basic and acidic residues" evidence="6">
    <location>
        <begin position="1"/>
        <end position="12"/>
    </location>
</feature>
<feature type="region of interest" description="Disordered" evidence="6">
    <location>
        <begin position="1"/>
        <end position="22"/>
    </location>
</feature>
<organism evidence="8 9">
    <name type="scientific">Acaromyces ingoldii</name>
    <dbReference type="NCBI Taxonomy" id="215250"/>
    <lineage>
        <taxon>Eukaryota</taxon>
        <taxon>Fungi</taxon>
        <taxon>Dikarya</taxon>
        <taxon>Basidiomycota</taxon>
        <taxon>Ustilaginomycotina</taxon>
        <taxon>Exobasidiomycetes</taxon>
        <taxon>Exobasidiales</taxon>
        <taxon>Cryptobasidiaceae</taxon>
        <taxon>Acaromyces</taxon>
    </lineage>
</organism>
<feature type="transmembrane region" description="Helical" evidence="7">
    <location>
        <begin position="426"/>
        <end position="445"/>
    </location>
</feature>
<evidence type="ECO:0000256" key="5">
    <source>
        <dbReference type="ARBA" id="ARBA00023136"/>
    </source>
</evidence>
<dbReference type="InterPro" id="IPR002293">
    <property type="entry name" value="AA/rel_permease1"/>
</dbReference>
<feature type="transmembrane region" description="Helical" evidence="7">
    <location>
        <begin position="97"/>
        <end position="118"/>
    </location>
</feature>
<feature type="transmembrane region" description="Helical" evidence="7">
    <location>
        <begin position="58"/>
        <end position="77"/>
    </location>
</feature>
<dbReference type="STRING" id="215250.A0A316YNT2"/>